<reference evidence="2 3" key="1">
    <citation type="submission" date="2019-07" db="EMBL/GenBank/DDBJ databases">
        <title>De Novo Assembly of kiwifruit Actinidia rufa.</title>
        <authorList>
            <person name="Sugita-Konishi S."/>
            <person name="Sato K."/>
            <person name="Mori E."/>
            <person name="Abe Y."/>
            <person name="Kisaki G."/>
            <person name="Hamano K."/>
            <person name="Suezawa K."/>
            <person name="Otani M."/>
            <person name="Fukuda T."/>
            <person name="Manabe T."/>
            <person name="Gomi K."/>
            <person name="Tabuchi M."/>
            <person name="Akimitsu K."/>
            <person name="Kataoka I."/>
        </authorList>
    </citation>
    <scope>NUCLEOTIDE SEQUENCE [LARGE SCALE GENOMIC DNA]</scope>
    <source>
        <strain evidence="3">cv. Fuchu</strain>
    </source>
</reference>
<dbReference type="Proteomes" id="UP000585474">
    <property type="component" value="Unassembled WGS sequence"/>
</dbReference>
<name>A0A7J0GFF6_9ERIC</name>
<feature type="compositionally biased region" description="Acidic residues" evidence="1">
    <location>
        <begin position="1"/>
        <end position="12"/>
    </location>
</feature>
<sequence length="132" mass="14571">MPFDVDPQEAEEDSTHGVNKFEQIKHQAARKLQEEQLKKDRPTFLNAIADVEDASDDDSGDDIFAVSNGDIKGAYSRGKSHGAVHELSDHPMVIQNSCWASLPQELLRDVIKRLEASESTGRSMRDASFAGS</sequence>
<dbReference type="EMBL" id="BJWL01000021">
    <property type="protein sequence ID" value="GFZ09529.1"/>
    <property type="molecule type" value="Genomic_DNA"/>
</dbReference>
<comment type="caution">
    <text evidence="2">The sequence shown here is derived from an EMBL/GenBank/DDBJ whole genome shotgun (WGS) entry which is preliminary data.</text>
</comment>
<accession>A0A7J0GFF6</accession>
<protein>
    <submittedName>
        <fullName evidence="2">Uncharacterized protein</fullName>
    </submittedName>
</protein>
<feature type="region of interest" description="Disordered" evidence="1">
    <location>
        <begin position="1"/>
        <end position="21"/>
    </location>
</feature>
<evidence type="ECO:0000313" key="2">
    <source>
        <dbReference type="EMBL" id="GFZ09529.1"/>
    </source>
</evidence>
<evidence type="ECO:0000313" key="3">
    <source>
        <dbReference type="Proteomes" id="UP000585474"/>
    </source>
</evidence>
<gene>
    <name evidence="2" type="ORF">Acr_21g0001280</name>
</gene>
<dbReference type="OrthoDB" id="8775810at2759"/>
<dbReference type="AlphaFoldDB" id="A0A7J0GFF6"/>
<organism evidence="2 3">
    <name type="scientific">Actinidia rufa</name>
    <dbReference type="NCBI Taxonomy" id="165716"/>
    <lineage>
        <taxon>Eukaryota</taxon>
        <taxon>Viridiplantae</taxon>
        <taxon>Streptophyta</taxon>
        <taxon>Embryophyta</taxon>
        <taxon>Tracheophyta</taxon>
        <taxon>Spermatophyta</taxon>
        <taxon>Magnoliopsida</taxon>
        <taxon>eudicotyledons</taxon>
        <taxon>Gunneridae</taxon>
        <taxon>Pentapetalae</taxon>
        <taxon>asterids</taxon>
        <taxon>Ericales</taxon>
        <taxon>Actinidiaceae</taxon>
        <taxon>Actinidia</taxon>
    </lineage>
</organism>
<keyword evidence="3" id="KW-1185">Reference proteome</keyword>
<proteinExistence type="predicted"/>
<evidence type="ECO:0000256" key="1">
    <source>
        <dbReference type="SAM" id="MobiDB-lite"/>
    </source>
</evidence>